<dbReference type="PANTHER" id="PTHR46438">
    <property type="entry name" value="ALPHA/BETA-HYDROLASES SUPERFAMILY PROTEIN"/>
    <property type="match status" value="1"/>
</dbReference>
<accession>A0ABU3X8E5</accession>
<dbReference type="EMBL" id="JAWJBA010000001">
    <property type="protein sequence ID" value="MDV2683912.1"/>
    <property type="molecule type" value="Genomic_DNA"/>
</dbReference>
<keyword evidence="2" id="KW-0378">Hydrolase</keyword>
<dbReference type="PANTHER" id="PTHR46438:SF11">
    <property type="entry name" value="LIPASE-RELATED"/>
    <property type="match status" value="1"/>
</dbReference>
<dbReference type="PRINTS" id="PR00111">
    <property type="entry name" value="ABHYDROLASE"/>
</dbReference>
<name>A0ABU3X8E5_9BACI</name>
<gene>
    <name evidence="2" type="ORF">RYX56_05920</name>
</gene>
<dbReference type="SUPFAM" id="SSF53474">
    <property type="entry name" value="alpha/beta-Hydrolases"/>
    <property type="match status" value="1"/>
</dbReference>
<evidence type="ECO:0000313" key="3">
    <source>
        <dbReference type="Proteomes" id="UP001287282"/>
    </source>
</evidence>
<evidence type="ECO:0000259" key="1">
    <source>
        <dbReference type="Pfam" id="PF12697"/>
    </source>
</evidence>
<dbReference type="InterPro" id="IPR000639">
    <property type="entry name" value="Epox_hydrolase-like"/>
</dbReference>
<dbReference type="GO" id="GO:0016787">
    <property type="term" value="F:hydrolase activity"/>
    <property type="evidence" value="ECO:0007669"/>
    <property type="project" value="UniProtKB-KW"/>
</dbReference>
<proteinExistence type="predicted"/>
<dbReference type="Gene3D" id="3.40.50.1820">
    <property type="entry name" value="alpha/beta hydrolase"/>
    <property type="match status" value="1"/>
</dbReference>
<dbReference type="RefSeq" id="WP_317121138.1">
    <property type="nucleotide sequence ID" value="NZ_JAWJBA010000001.1"/>
</dbReference>
<comment type="caution">
    <text evidence="2">The sequence shown here is derived from an EMBL/GenBank/DDBJ whole genome shotgun (WGS) entry which is preliminary data.</text>
</comment>
<dbReference type="InterPro" id="IPR029058">
    <property type="entry name" value="AB_hydrolase_fold"/>
</dbReference>
<dbReference type="PRINTS" id="PR00412">
    <property type="entry name" value="EPOXHYDRLASE"/>
</dbReference>
<protein>
    <submittedName>
        <fullName evidence="2">Alpha/beta hydrolase</fullName>
    </submittedName>
</protein>
<reference evidence="2 3" key="1">
    <citation type="submission" date="2023-10" db="EMBL/GenBank/DDBJ databases">
        <title>Screening of Alkalihalobacillus lindianensis BZ-TG-R113 and Its Alleviation of Salt Stress on Rapeseed Growth.</title>
        <authorList>
            <person name="Zhao B."/>
            <person name="Guo T."/>
        </authorList>
    </citation>
    <scope>NUCLEOTIDE SEQUENCE [LARGE SCALE GENOMIC DNA]</scope>
    <source>
        <strain evidence="2 3">BZ-TG-R113</strain>
    </source>
</reference>
<keyword evidence="3" id="KW-1185">Reference proteome</keyword>
<feature type="domain" description="AB hydrolase-1" evidence="1">
    <location>
        <begin position="33"/>
        <end position="269"/>
    </location>
</feature>
<organism evidence="2 3">
    <name type="scientific">Alkalihalophilus lindianensis</name>
    <dbReference type="NCBI Taxonomy" id="1630542"/>
    <lineage>
        <taxon>Bacteria</taxon>
        <taxon>Bacillati</taxon>
        <taxon>Bacillota</taxon>
        <taxon>Bacilli</taxon>
        <taxon>Bacillales</taxon>
        <taxon>Bacillaceae</taxon>
        <taxon>Alkalihalophilus</taxon>
    </lineage>
</organism>
<sequence length="281" mass="32730">MKREHFLKSVVYLKETDLYYERYFARKEKRGTLVFIHGFVSSSYSFRYLIPYITKHYEVLCMDLPGFGRSGKQGKFCYSFQSYADLVISLMELFQLKNVTIVGHSMGGQVALYTARTKPSLISSIILLSSSGYLKRVKRRFIYASYFPFAKRAMRWWIAKRNVQQMFTQVVHDKKAITQEAIEEYSLPLADPHFCDGLVGLMRTREGDLGREELQTITQPCLILWGDEDRIIPERIGRRLAQDLPHAEFFCFTKTGHLLSEERPKDVARKILAFLKDRSSS</sequence>
<dbReference type="Pfam" id="PF12697">
    <property type="entry name" value="Abhydrolase_6"/>
    <property type="match status" value="1"/>
</dbReference>
<evidence type="ECO:0000313" key="2">
    <source>
        <dbReference type="EMBL" id="MDV2683912.1"/>
    </source>
</evidence>
<dbReference type="InterPro" id="IPR000073">
    <property type="entry name" value="AB_hydrolase_1"/>
</dbReference>
<dbReference type="Proteomes" id="UP001287282">
    <property type="component" value="Unassembled WGS sequence"/>
</dbReference>